<evidence type="ECO:0000256" key="1">
    <source>
        <dbReference type="SAM" id="SignalP"/>
    </source>
</evidence>
<organism evidence="2 3">
    <name type="scientific">Mucor circinelloides f. lusitanicus</name>
    <name type="common">Mucor racemosus var. lusitanicus</name>
    <dbReference type="NCBI Taxonomy" id="29924"/>
    <lineage>
        <taxon>Eukaryota</taxon>
        <taxon>Fungi</taxon>
        <taxon>Fungi incertae sedis</taxon>
        <taxon>Mucoromycota</taxon>
        <taxon>Mucoromycotina</taxon>
        <taxon>Mucoromycetes</taxon>
        <taxon>Mucorales</taxon>
        <taxon>Mucorineae</taxon>
        <taxon>Mucoraceae</taxon>
        <taxon>Mucor</taxon>
    </lineage>
</organism>
<gene>
    <name evidence="2" type="ORF">FB192DRAFT_1351770</name>
</gene>
<evidence type="ECO:0000313" key="2">
    <source>
        <dbReference type="EMBL" id="KAF1806665.1"/>
    </source>
</evidence>
<dbReference type="AlphaFoldDB" id="A0A8H4BQE3"/>
<evidence type="ECO:0000313" key="3">
    <source>
        <dbReference type="Proteomes" id="UP000469890"/>
    </source>
</evidence>
<evidence type="ECO:0008006" key="4">
    <source>
        <dbReference type="Google" id="ProtNLM"/>
    </source>
</evidence>
<sequence>MRICIFFILYIMSRIQQGIAQEHPEWILPRLCQQNANKTGVYAAIVAGLIALPVGRRFGLDKNRALFSALGVSGIAGYVTAKYTYAHCEKTYGFFHGMEHVQQEIKKQSEEKQSTSGSELH</sequence>
<accession>A0A8H4BQE3</accession>
<comment type="caution">
    <text evidence="2">The sequence shown here is derived from an EMBL/GenBank/DDBJ whole genome shotgun (WGS) entry which is preliminary data.</text>
</comment>
<proteinExistence type="predicted"/>
<reference evidence="2 3" key="1">
    <citation type="submission" date="2019-09" db="EMBL/GenBank/DDBJ databases">
        <authorList>
            <consortium name="DOE Joint Genome Institute"/>
            <person name="Mondo S.J."/>
            <person name="Navarro-Mendoza M.I."/>
            <person name="Perez-Arques C."/>
            <person name="Panchal S."/>
            <person name="Nicolas F.E."/>
            <person name="Ganguly P."/>
            <person name="Pangilinan J."/>
            <person name="Grigoriev I."/>
            <person name="Heitman J."/>
            <person name="Sanya K."/>
            <person name="Garre V."/>
        </authorList>
    </citation>
    <scope>NUCLEOTIDE SEQUENCE [LARGE SCALE GENOMIC DNA]</scope>
    <source>
        <strain evidence="2 3">MU402</strain>
    </source>
</reference>
<feature type="chain" id="PRO_5034163941" description="OCIA domain-containing protein" evidence="1">
    <location>
        <begin position="21"/>
        <end position="121"/>
    </location>
</feature>
<dbReference type="EMBL" id="JAAECE010000001">
    <property type="protein sequence ID" value="KAF1806665.1"/>
    <property type="molecule type" value="Genomic_DNA"/>
</dbReference>
<dbReference type="Proteomes" id="UP000469890">
    <property type="component" value="Unassembled WGS sequence"/>
</dbReference>
<keyword evidence="1" id="KW-0732">Signal</keyword>
<protein>
    <recommendedName>
        <fullName evidence="4">OCIA domain-containing protein</fullName>
    </recommendedName>
</protein>
<name>A0A8H4BQE3_MUCCL</name>
<feature type="signal peptide" evidence="1">
    <location>
        <begin position="1"/>
        <end position="20"/>
    </location>
</feature>